<organism evidence="1 2">
    <name type="scientific">Marichromatium bheemlicum</name>
    <dbReference type="NCBI Taxonomy" id="365339"/>
    <lineage>
        <taxon>Bacteria</taxon>
        <taxon>Pseudomonadati</taxon>
        <taxon>Pseudomonadota</taxon>
        <taxon>Gammaproteobacteria</taxon>
        <taxon>Chromatiales</taxon>
        <taxon>Chromatiaceae</taxon>
        <taxon>Marichromatium</taxon>
    </lineage>
</organism>
<dbReference type="Gene3D" id="3.40.50.300">
    <property type="entry name" value="P-loop containing nucleotide triphosphate hydrolases"/>
    <property type="match status" value="1"/>
</dbReference>
<dbReference type="SUPFAM" id="SSF52540">
    <property type="entry name" value="P-loop containing nucleoside triphosphate hydrolases"/>
    <property type="match status" value="1"/>
</dbReference>
<protein>
    <recommendedName>
        <fullName evidence="3">Sulfotransferase family protein</fullName>
    </recommendedName>
</protein>
<accession>A0ABX1I6E8</accession>
<dbReference type="EMBL" id="JAAXKX010000005">
    <property type="protein sequence ID" value="NKN32746.1"/>
    <property type="molecule type" value="Genomic_DNA"/>
</dbReference>
<name>A0ABX1I6E8_9GAMM</name>
<evidence type="ECO:0008006" key="3">
    <source>
        <dbReference type="Google" id="ProtNLM"/>
    </source>
</evidence>
<reference evidence="1 2" key="1">
    <citation type="submission" date="2020-04" db="EMBL/GenBank/DDBJ databases">
        <title>Draft Whole-Genome sequence of Marichromatium bheemlicum DSM 18632, type strain.</title>
        <authorList>
            <person name="Kyndt J.A."/>
            <person name="Meyer T.E."/>
        </authorList>
    </citation>
    <scope>NUCLEOTIDE SEQUENCE [LARGE SCALE GENOMIC DNA]</scope>
    <source>
        <strain evidence="1 2">DSM 18632</strain>
    </source>
</reference>
<dbReference type="Proteomes" id="UP000740754">
    <property type="component" value="Unassembled WGS sequence"/>
</dbReference>
<comment type="caution">
    <text evidence="1">The sequence shown here is derived from an EMBL/GenBank/DDBJ whole genome shotgun (WGS) entry which is preliminary data.</text>
</comment>
<dbReference type="InterPro" id="IPR007739">
    <property type="entry name" value="RgpF"/>
</dbReference>
<gene>
    <name evidence="1" type="ORF">HF203_05870</name>
</gene>
<keyword evidence="2" id="KW-1185">Reference proteome</keyword>
<dbReference type="RefSeq" id="WP_168667580.1">
    <property type="nucleotide sequence ID" value="NZ_JAAXKX010000005.1"/>
</dbReference>
<dbReference type="InterPro" id="IPR027417">
    <property type="entry name" value="P-loop_NTPase"/>
</dbReference>
<proteinExistence type="predicted"/>
<evidence type="ECO:0000313" key="1">
    <source>
        <dbReference type="EMBL" id="NKN32746.1"/>
    </source>
</evidence>
<evidence type="ECO:0000313" key="2">
    <source>
        <dbReference type="Proteomes" id="UP000740754"/>
    </source>
</evidence>
<dbReference type="Pfam" id="PF13469">
    <property type="entry name" value="Sulfotransfer_3"/>
    <property type="match status" value="1"/>
</dbReference>
<sequence length="636" mass="71860">MSTDEVKKIVVVLGMHRSGTSAITRGLETMRVALGDNLLPTAADNSKGFWEDLDIIQLNDEMLQAIGQEWHSLRPLQTSDLERLREQGFVTRARQLLISKTEACQCFGFKDPRTAKLLPIWSEVLDTPAFEARYIVALRNPISVVASLVRRDGFDEEKSYLLWVVHVLTILGHANRYPAIAVDYDSLLQEPRQQLARVADWLGEPIDTLELELYCQEFLETGLRHYHVDQFTPLPETALPLAQEVHARLNAVITGEDTLDELMNSAALMQWQTNLDKLDDTLRLLDRLYQRIQDQHDAWQQAEARAQQFSKTLKEITDKPSEPCRVILKRCLVKRGPQLVSQALLRLHQLRAWWQTQRTQPADSPECEGHARRQEATADQLEISPHHIPPRLQTPVPAAQAGQRIALHLRLLQGTGGDTFIDHARNLSVPFDLYVAVSQGFDQEALSEQLRAALPHADQIIIETVPERGRDLAPLIIQFGQRLAEYDVIGHFHTAAPQKALSLLLGTPDAGGDQVAYLLGLLQTEAKILYPQDHEGTNTADDRREESQALVADLLQRHTTRVAATFPRLEHPQAGIFWARTACLREWLQLPLKFTDFPLEPSRNADTLDDALRRIILVMASGHTGRCLRLDYESTG</sequence>
<dbReference type="Pfam" id="PF05045">
    <property type="entry name" value="RgpF"/>
    <property type="match status" value="1"/>
</dbReference>